<dbReference type="eggNOG" id="KOG3731">
    <property type="taxonomic scope" value="Eukaryota"/>
</dbReference>
<dbReference type="EMBL" id="GL732560">
    <property type="protein sequence ID" value="EFX77788.1"/>
    <property type="molecule type" value="Genomic_DNA"/>
</dbReference>
<evidence type="ECO:0000256" key="11">
    <source>
        <dbReference type="ARBA" id="ARBA00023034"/>
    </source>
</evidence>
<keyword evidence="12" id="KW-0325">Glycoprotein</keyword>
<proteinExistence type="inferred from homology"/>
<sequence length="856" mass="99049">MPKTRAILKEGGAFFPNSFVSTPMCCPSRSSMLTGLFVHNHGVLTNNENCSSAYWQAEHEPRTFGAYLASAGYRTGYFGKYLNKYNGSYVPPGWRVWAGQVMNSRYYNYTINFNGQKIKHGADYQTDYYPDLITNDSISFLRESKQHYDHQPFHLVMSFPSPHGPEDSAPQYSDMFFNVTRHRTPSYDFAPNPDKQWILRWLGKMKPVHHRFTDLLMTKRLQTLQSVDEAVEKIFSELVALGQLENTYIFYTSDHGYHLGQFGLIKGKSFPFESDIRVPFLVRGPGVGRGRVVQSLIGNVDLAPTFLEIAGVPVPPHMDGASIFRFFQKEKVKSRAPWRDTYLIERGKMPPAHFPKLNVVEDVPNNNEGTGKFERWAVECRKPQYQSPCSGFQKYECLFVDERWRMKKCRPTVHKVAKKKWCQCKALSKYRLSKLEPEERRMQRAFLKEHTRHVDWRGYRPRFLKTTAAASAEGSVLRDVAEDELEQVELIMEDISDEISDLEVILIGFLLFYFFPFTISFLFSGSDGSEKRFQQHGTRKPGHDCPLNNSDGKLNCQIVGQSRINCSSEVYSDPATWRLSRDFLEQQIRILRVQLDELKVIRKHLRAMRPDKTHAAISNKRTNSKSKSKISSSQSLREARNEERLVRQANRRKIKEERQKRRQKKLSRKRAMVESHNGQCNYEKMNCFSHDKDHWRTAPLWNDGPFCVCMNANNNTYWCVRTLNTTHNSLYCEFITGFVTYYDMRIDPYQLRNIAHTLSENQLAFFHQTLERLRVCKGADCFVNTHPSAAKLLAANGPAKSDPEEGKNASYHLQSSHLLDNGRLAKVKPRRDGYWRRSKRRERQTPDVVASSSAAA</sequence>
<evidence type="ECO:0000256" key="8">
    <source>
        <dbReference type="ARBA" id="ARBA00022801"/>
    </source>
</evidence>
<evidence type="ECO:0000256" key="12">
    <source>
        <dbReference type="ARBA" id="ARBA00023180"/>
    </source>
</evidence>
<gene>
    <name evidence="17" type="ORF">DAPPUDRAFT_305315</name>
</gene>
<dbReference type="AlphaFoldDB" id="E9GRK2"/>
<keyword evidence="11" id="KW-0333">Golgi apparatus</keyword>
<dbReference type="KEGG" id="dpx:DAPPUDRAFT_305315"/>
<dbReference type="GO" id="GO:0046872">
    <property type="term" value="F:metal ion binding"/>
    <property type="evidence" value="ECO:0007669"/>
    <property type="project" value="UniProtKB-KW"/>
</dbReference>
<evidence type="ECO:0000256" key="3">
    <source>
        <dbReference type="ARBA" id="ARBA00004241"/>
    </source>
</evidence>
<keyword evidence="8" id="KW-0378">Hydrolase</keyword>
<dbReference type="SUPFAM" id="SSF53649">
    <property type="entry name" value="Alkaline phosphatase-like"/>
    <property type="match status" value="1"/>
</dbReference>
<evidence type="ECO:0000259" key="16">
    <source>
        <dbReference type="Pfam" id="PF12548"/>
    </source>
</evidence>
<evidence type="ECO:0000256" key="13">
    <source>
        <dbReference type="SAM" id="Coils"/>
    </source>
</evidence>
<evidence type="ECO:0000256" key="1">
    <source>
        <dbReference type="ARBA" id="ARBA00001913"/>
    </source>
</evidence>
<dbReference type="PANTHER" id="PTHR43108:SF16">
    <property type="entry name" value="EXTRACELLULAR SULFATASE SULF-1 HOMOLOG"/>
    <property type="match status" value="1"/>
</dbReference>
<keyword evidence="7" id="KW-0732">Signal</keyword>
<keyword evidence="18" id="KW-1185">Reference proteome</keyword>
<accession>E9GRK2</accession>
<evidence type="ECO:0000256" key="6">
    <source>
        <dbReference type="ARBA" id="ARBA00022723"/>
    </source>
</evidence>
<feature type="region of interest" description="Disordered" evidence="14">
    <location>
        <begin position="796"/>
        <end position="856"/>
    </location>
</feature>
<comment type="cofactor">
    <cofactor evidence="1">
        <name>Ca(2+)</name>
        <dbReference type="ChEBI" id="CHEBI:29108"/>
    </cofactor>
</comment>
<evidence type="ECO:0000313" key="17">
    <source>
        <dbReference type="EMBL" id="EFX77788.1"/>
    </source>
</evidence>
<evidence type="ECO:0000256" key="10">
    <source>
        <dbReference type="ARBA" id="ARBA00022837"/>
    </source>
</evidence>
<organism evidence="17 18">
    <name type="scientific">Daphnia pulex</name>
    <name type="common">Water flea</name>
    <dbReference type="NCBI Taxonomy" id="6669"/>
    <lineage>
        <taxon>Eukaryota</taxon>
        <taxon>Metazoa</taxon>
        <taxon>Ecdysozoa</taxon>
        <taxon>Arthropoda</taxon>
        <taxon>Crustacea</taxon>
        <taxon>Branchiopoda</taxon>
        <taxon>Diplostraca</taxon>
        <taxon>Cladocera</taxon>
        <taxon>Anomopoda</taxon>
        <taxon>Daphniidae</taxon>
        <taxon>Daphnia</taxon>
    </lineage>
</organism>
<evidence type="ECO:0000256" key="9">
    <source>
        <dbReference type="ARBA" id="ARBA00022824"/>
    </source>
</evidence>
<evidence type="ECO:0000256" key="14">
    <source>
        <dbReference type="SAM" id="MobiDB-lite"/>
    </source>
</evidence>
<reference evidence="17 18" key="1">
    <citation type="journal article" date="2011" name="Science">
        <title>The ecoresponsive genome of Daphnia pulex.</title>
        <authorList>
            <person name="Colbourne J.K."/>
            <person name="Pfrender M.E."/>
            <person name="Gilbert D."/>
            <person name="Thomas W.K."/>
            <person name="Tucker A."/>
            <person name="Oakley T.H."/>
            <person name="Tokishita S."/>
            <person name="Aerts A."/>
            <person name="Arnold G.J."/>
            <person name="Basu M.K."/>
            <person name="Bauer D.J."/>
            <person name="Caceres C.E."/>
            <person name="Carmel L."/>
            <person name="Casola C."/>
            <person name="Choi J.H."/>
            <person name="Detter J.C."/>
            <person name="Dong Q."/>
            <person name="Dusheyko S."/>
            <person name="Eads B.D."/>
            <person name="Frohlich T."/>
            <person name="Geiler-Samerotte K.A."/>
            <person name="Gerlach D."/>
            <person name="Hatcher P."/>
            <person name="Jogdeo S."/>
            <person name="Krijgsveld J."/>
            <person name="Kriventseva E.V."/>
            <person name="Kultz D."/>
            <person name="Laforsch C."/>
            <person name="Lindquist E."/>
            <person name="Lopez J."/>
            <person name="Manak J.R."/>
            <person name="Muller J."/>
            <person name="Pangilinan J."/>
            <person name="Patwardhan R.P."/>
            <person name="Pitluck S."/>
            <person name="Pritham E.J."/>
            <person name="Rechtsteiner A."/>
            <person name="Rho M."/>
            <person name="Rogozin I.B."/>
            <person name="Sakarya O."/>
            <person name="Salamov A."/>
            <person name="Schaack S."/>
            <person name="Shapiro H."/>
            <person name="Shiga Y."/>
            <person name="Skalitzky C."/>
            <person name="Smith Z."/>
            <person name="Souvorov A."/>
            <person name="Sung W."/>
            <person name="Tang Z."/>
            <person name="Tsuchiya D."/>
            <person name="Tu H."/>
            <person name="Vos H."/>
            <person name="Wang M."/>
            <person name="Wolf Y.I."/>
            <person name="Yamagata H."/>
            <person name="Yamada T."/>
            <person name="Ye Y."/>
            <person name="Shaw J.R."/>
            <person name="Andrews J."/>
            <person name="Crease T.J."/>
            <person name="Tang H."/>
            <person name="Lucas S.M."/>
            <person name="Robertson H.M."/>
            <person name="Bork P."/>
            <person name="Koonin E.V."/>
            <person name="Zdobnov E.M."/>
            <person name="Grigoriev I.V."/>
            <person name="Lynch M."/>
            <person name="Boore J.L."/>
        </authorList>
    </citation>
    <scope>NUCLEOTIDE SEQUENCE [LARGE SCALE GENOMIC DNA]</scope>
</reference>
<dbReference type="GO" id="GO:0008449">
    <property type="term" value="F:N-acetylglucosamine-6-sulfatase activity"/>
    <property type="evidence" value="ECO:0000318"/>
    <property type="project" value="GO_Central"/>
</dbReference>
<evidence type="ECO:0000256" key="7">
    <source>
        <dbReference type="ARBA" id="ARBA00022729"/>
    </source>
</evidence>
<feature type="domain" description="Sulfatase N-terminal" evidence="15">
    <location>
        <begin position="4"/>
        <end position="312"/>
    </location>
</feature>
<dbReference type="PROSITE" id="PS00523">
    <property type="entry name" value="SULFATASE_1"/>
    <property type="match status" value="1"/>
</dbReference>
<evidence type="ECO:0000256" key="2">
    <source>
        <dbReference type="ARBA" id="ARBA00004240"/>
    </source>
</evidence>
<comment type="similarity">
    <text evidence="5">Belongs to the sulfatase family.</text>
</comment>
<comment type="subcellular location">
    <subcellularLocation>
        <location evidence="3">Cell surface</location>
    </subcellularLocation>
    <subcellularLocation>
        <location evidence="2">Endoplasmic reticulum</location>
    </subcellularLocation>
    <subcellularLocation>
        <location evidence="4">Golgi apparatus</location>
        <location evidence="4">Golgi stack</location>
    </subcellularLocation>
</comment>
<dbReference type="InterPro" id="IPR024607">
    <property type="entry name" value="Sulfatase_CS"/>
</dbReference>
<dbReference type="GO" id="GO:0005795">
    <property type="term" value="C:Golgi stack"/>
    <property type="evidence" value="ECO:0007669"/>
    <property type="project" value="UniProtKB-SubCell"/>
</dbReference>
<feature type="region of interest" description="Disordered" evidence="14">
    <location>
        <begin position="611"/>
        <end position="673"/>
    </location>
</feature>
<dbReference type="Proteomes" id="UP000000305">
    <property type="component" value="Unassembled WGS sequence"/>
</dbReference>
<protein>
    <recommendedName>
        <fullName evidence="19">Sulfatase N-terminal domain-containing protein</fullName>
    </recommendedName>
</protein>
<evidence type="ECO:0000313" key="18">
    <source>
        <dbReference type="Proteomes" id="UP000000305"/>
    </source>
</evidence>
<dbReference type="STRING" id="6669.E9GRK2"/>
<evidence type="ECO:0000256" key="5">
    <source>
        <dbReference type="ARBA" id="ARBA00008779"/>
    </source>
</evidence>
<keyword evidence="6" id="KW-0479">Metal-binding</keyword>
<dbReference type="PANTHER" id="PTHR43108">
    <property type="entry name" value="N-ACETYLGLUCOSAMINE-6-SULFATASE FAMILY MEMBER"/>
    <property type="match status" value="1"/>
</dbReference>
<dbReference type="OrthoDB" id="96314at2759"/>
<dbReference type="GO" id="GO:0005539">
    <property type="term" value="F:glycosaminoglycan binding"/>
    <property type="evidence" value="ECO:0000318"/>
    <property type="project" value="GO_Central"/>
</dbReference>
<dbReference type="Gene3D" id="3.40.720.10">
    <property type="entry name" value="Alkaline Phosphatase, subunit A"/>
    <property type="match status" value="1"/>
</dbReference>
<dbReference type="PhylomeDB" id="E9GRK2"/>
<name>E9GRK2_DAPPU</name>
<dbReference type="GO" id="GO:0005783">
    <property type="term" value="C:endoplasmic reticulum"/>
    <property type="evidence" value="ECO:0007669"/>
    <property type="project" value="UniProtKB-SubCell"/>
</dbReference>
<dbReference type="GO" id="GO:0009986">
    <property type="term" value="C:cell surface"/>
    <property type="evidence" value="ECO:0007669"/>
    <property type="project" value="UniProtKB-SubCell"/>
</dbReference>
<feature type="compositionally biased region" description="Basic residues" evidence="14">
    <location>
        <begin position="660"/>
        <end position="670"/>
    </location>
</feature>
<dbReference type="OMA" id="VETPPQM"/>
<keyword evidence="10" id="KW-0106">Calcium</keyword>
<dbReference type="InterPro" id="IPR017850">
    <property type="entry name" value="Alkaline_phosphatase_core_sf"/>
</dbReference>
<dbReference type="Pfam" id="PF12548">
    <property type="entry name" value="DUF3740"/>
    <property type="match status" value="1"/>
</dbReference>
<dbReference type="HOGENOM" id="CLU_006332_2_0_1"/>
<dbReference type="InterPro" id="IPR000917">
    <property type="entry name" value="Sulfatase_N"/>
</dbReference>
<dbReference type="FunFam" id="3.40.720.10:FF:000050">
    <property type="entry name" value="Extracellular sulfatase SULF-1"/>
    <property type="match status" value="1"/>
</dbReference>
<feature type="domain" description="Extracellular sulfatase C-terminal" evidence="16">
    <location>
        <begin position="539"/>
        <end position="615"/>
    </location>
</feature>
<evidence type="ECO:0000259" key="15">
    <source>
        <dbReference type="Pfam" id="PF00884"/>
    </source>
</evidence>
<dbReference type="InParanoid" id="E9GRK2"/>
<dbReference type="InterPro" id="IPR024609">
    <property type="entry name" value="Extracellular_sulfatase_C"/>
</dbReference>
<dbReference type="FunCoup" id="E9GRK2">
    <property type="interactions" value="107"/>
</dbReference>
<keyword evidence="13" id="KW-0175">Coiled coil</keyword>
<dbReference type="CDD" id="cd16147">
    <property type="entry name" value="G6S"/>
    <property type="match status" value="1"/>
</dbReference>
<feature type="coiled-coil region" evidence="13">
    <location>
        <begin position="478"/>
        <end position="505"/>
    </location>
</feature>
<keyword evidence="9" id="KW-0256">Endoplasmic reticulum</keyword>
<evidence type="ECO:0008006" key="19">
    <source>
        <dbReference type="Google" id="ProtNLM"/>
    </source>
</evidence>
<evidence type="ECO:0000256" key="4">
    <source>
        <dbReference type="ARBA" id="ARBA00004348"/>
    </source>
</evidence>
<feature type="compositionally biased region" description="Basic and acidic residues" evidence="14">
    <location>
        <begin position="637"/>
        <end position="646"/>
    </location>
</feature>
<dbReference type="Pfam" id="PF00884">
    <property type="entry name" value="Sulfatase"/>
    <property type="match status" value="1"/>
</dbReference>